<sequence>MASMRPCLAINMILRVNTSASISQGTSFRFQSQGCVAFSICSLGEFSGPIGVLHPTIRLLPGSAYSCLFFIFLLCSLWACMLHRSSACISMASRPFFLASYVRCSMASALSDSPSSNSSVISGCIAYRIHACEYAVALTLSLVMLADETWVMMSWLWSLVSSSIMTIEQSESCRTEVHKGIFQISRLKHHKDRSSWRYLTKSLATALFSMALNTPDRCMLGALNPSNPFGIFIEIKTRPTRLACAASNPIKVIQIGRENHMANLCEITTLLAPKTTVNLKKNGSSLGLYGGVNGDLQGWCSNLGGKERLGRISPRCSVTFDRARTREFFQAMALISSSFDLHLPFFFSPPPSRFFFWIRLLSPLFIALINHVLNKLTVF</sequence>
<gene>
    <name evidence="2" type="ORF">VNO77_18976</name>
</gene>
<dbReference type="AlphaFoldDB" id="A0AAN9LLU2"/>
<evidence type="ECO:0000313" key="2">
    <source>
        <dbReference type="EMBL" id="KAK7338369.1"/>
    </source>
</evidence>
<evidence type="ECO:0000256" key="1">
    <source>
        <dbReference type="SAM" id="Phobius"/>
    </source>
</evidence>
<comment type="caution">
    <text evidence="2">The sequence shown here is derived from an EMBL/GenBank/DDBJ whole genome shotgun (WGS) entry which is preliminary data.</text>
</comment>
<protein>
    <submittedName>
        <fullName evidence="2">Uncharacterized protein</fullName>
    </submittedName>
</protein>
<name>A0AAN9LLU2_CANGL</name>
<proteinExistence type="predicted"/>
<keyword evidence="1" id="KW-1133">Transmembrane helix</keyword>
<feature type="transmembrane region" description="Helical" evidence="1">
    <location>
        <begin position="354"/>
        <end position="373"/>
    </location>
</feature>
<dbReference type="EMBL" id="JAYMYQ010000004">
    <property type="protein sequence ID" value="KAK7338369.1"/>
    <property type="molecule type" value="Genomic_DNA"/>
</dbReference>
<keyword evidence="1" id="KW-0812">Transmembrane</keyword>
<dbReference type="Proteomes" id="UP001367508">
    <property type="component" value="Unassembled WGS sequence"/>
</dbReference>
<organism evidence="2 3">
    <name type="scientific">Canavalia gladiata</name>
    <name type="common">Sword bean</name>
    <name type="synonym">Dolichos gladiatus</name>
    <dbReference type="NCBI Taxonomy" id="3824"/>
    <lineage>
        <taxon>Eukaryota</taxon>
        <taxon>Viridiplantae</taxon>
        <taxon>Streptophyta</taxon>
        <taxon>Embryophyta</taxon>
        <taxon>Tracheophyta</taxon>
        <taxon>Spermatophyta</taxon>
        <taxon>Magnoliopsida</taxon>
        <taxon>eudicotyledons</taxon>
        <taxon>Gunneridae</taxon>
        <taxon>Pentapetalae</taxon>
        <taxon>rosids</taxon>
        <taxon>fabids</taxon>
        <taxon>Fabales</taxon>
        <taxon>Fabaceae</taxon>
        <taxon>Papilionoideae</taxon>
        <taxon>50 kb inversion clade</taxon>
        <taxon>NPAAA clade</taxon>
        <taxon>indigoferoid/millettioid clade</taxon>
        <taxon>Phaseoleae</taxon>
        <taxon>Canavalia</taxon>
    </lineage>
</organism>
<keyword evidence="3" id="KW-1185">Reference proteome</keyword>
<reference evidence="2 3" key="1">
    <citation type="submission" date="2024-01" db="EMBL/GenBank/DDBJ databases">
        <title>The genomes of 5 underutilized Papilionoideae crops provide insights into root nodulation and disease resistanc.</title>
        <authorList>
            <person name="Jiang F."/>
        </authorList>
    </citation>
    <scope>NUCLEOTIDE SEQUENCE [LARGE SCALE GENOMIC DNA]</scope>
    <source>
        <strain evidence="2">LVBAO_FW01</strain>
        <tissue evidence="2">Leaves</tissue>
    </source>
</reference>
<accession>A0AAN9LLU2</accession>
<evidence type="ECO:0000313" key="3">
    <source>
        <dbReference type="Proteomes" id="UP001367508"/>
    </source>
</evidence>
<keyword evidence="1" id="KW-0472">Membrane</keyword>